<gene>
    <name evidence="3" type="ORF">G9H71_17935</name>
</gene>
<evidence type="ECO:0000259" key="2">
    <source>
        <dbReference type="Pfam" id="PF16655"/>
    </source>
</evidence>
<accession>A0ABX0H1G9</accession>
<dbReference type="InterPro" id="IPR006311">
    <property type="entry name" value="TAT_signal"/>
</dbReference>
<dbReference type="CDD" id="cd07389">
    <property type="entry name" value="MPP_PhoD"/>
    <property type="match status" value="1"/>
</dbReference>
<dbReference type="RefSeq" id="WP_166284159.1">
    <property type="nucleotide sequence ID" value="NZ_JAANNP010000044.1"/>
</dbReference>
<feature type="domain" description="PhoD-like phosphatase metallophosphatase" evidence="1">
    <location>
        <begin position="161"/>
        <end position="492"/>
    </location>
</feature>
<protein>
    <submittedName>
        <fullName evidence="3">Alkaline phosphatase</fullName>
    </submittedName>
</protein>
<dbReference type="SUPFAM" id="SSF56300">
    <property type="entry name" value="Metallo-dependent phosphatases"/>
    <property type="match status" value="1"/>
</dbReference>
<organism evidence="3 4">
    <name type="scientific">Motilibacter deserti</name>
    <dbReference type="NCBI Taxonomy" id="2714956"/>
    <lineage>
        <taxon>Bacteria</taxon>
        <taxon>Bacillati</taxon>
        <taxon>Actinomycetota</taxon>
        <taxon>Actinomycetes</taxon>
        <taxon>Motilibacterales</taxon>
        <taxon>Motilibacteraceae</taxon>
        <taxon>Motilibacter</taxon>
    </lineage>
</organism>
<dbReference type="PANTHER" id="PTHR43606">
    <property type="entry name" value="PHOSPHATASE, PUTATIVE (AFU_ORTHOLOGUE AFUA_6G08710)-RELATED"/>
    <property type="match status" value="1"/>
</dbReference>
<dbReference type="PROSITE" id="PS51318">
    <property type="entry name" value="TAT"/>
    <property type="match status" value="1"/>
</dbReference>
<dbReference type="Pfam" id="PF16655">
    <property type="entry name" value="PhoD_N"/>
    <property type="match status" value="1"/>
</dbReference>
<dbReference type="InterPro" id="IPR029052">
    <property type="entry name" value="Metallo-depent_PP-like"/>
</dbReference>
<dbReference type="InterPro" id="IPR018946">
    <property type="entry name" value="PhoD-like_MPP"/>
</dbReference>
<dbReference type="Proteomes" id="UP000800981">
    <property type="component" value="Unassembled WGS sequence"/>
</dbReference>
<evidence type="ECO:0000259" key="1">
    <source>
        <dbReference type="Pfam" id="PF09423"/>
    </source>
</evidence>
<name>A0ABX0H1G9_9ACTN</name>
<dbReference type="InterPro" id="IPR032093">
    <property type="entry name" value="PhoD_N"/>
</dbReference>
<comment type="caution">
    <text evidence="3">The sequence shown here is derived from an EMBL/GenBank/DDBJ whole genome shotgun (WGS) entry which is preliminary data.</text>
</comment>
<dbReference type="Gene3D" id="3.60.21.70">
    <property type="entry name" value="PhoD-like phosphatase"/>
    <property type="match status" value="1"/>
</dbReference>
<sequence>MTNPSVSRRSFLLGGAAAGAGVAAGGLLLPGTALAVPKVRPGRIAYPFTLGVASGDPYPDGVVLWTRLAVDPLALDGFGGLTADKHKVEFQVAEDERFTRLVRFGTKHARRDEGYAIHVELTGLPSGAEYFYRFRVDEHISPVGRTRTAPATGAAVAALTMAFASCSNYSDGYFTAYRHLADEDPDVVLHLGDYIYEGAGAGFRPHSGGREIFTLGDYRARYAQYKSDLDLQAAHAAAPWIAVPDDHEVENNYADEIPDVDPPGPTFLQRRAWAYQAYYENMPFRRASTPTGPDIQLFRRLGWGDLATFHMLDTRQFRNDQACGDGNRAGCAEAADPNRSITGAKQERWLVDGLHRTQTTWDLLGQQVFFSLRDQTNGAIESFSMDSWDGYVASRQRIMRGFGGAGAANPVVLTGDVHANYACDMKADFRDPSSRTVGVELVTTSITSGGNGSDLSAGNRTALAENPHIRFANAQRGYVLTRIDRTQLRADYRVVQQVRTQGAPITTRASFVVEAGNPALQAVSGL</sequence>
<keyword evidence="4" id="KW-1185">Reference proteome</keyword>
<dbReference type="InterPro" id="IPR038607">
    <property type="entry name" value="PhoD-like_sf"/>
</dbReference>
<dbReference type="EMBL" id="JAANNP010000044">
    <property type="protein sequence ID" value="NHC15665.1"/>
    <property type="molecule type" value="Genomic_DNA"/>
</dbReference>
<proteinExistence type="predicted"/>
<dbReference type="InterPro" id="IPR052900">
    <property type="entry name" value="Phospholipid_Metab_Enz"/>
</dbReference>
<evidence type="ECO:0000313" key="4">
    <source>
        <dbReference type="Proteomes" id="UP000800981"/>
    </source>
</evidence>
<reference evidence="3 4" key="1">
    <citation type="submission" date="2020-03" db="EMBL/GenBank/DDBJ databases">
        <title>Two novel Motilibacter sp.</title>
        <authorList>
            <person name="Liu S."/>
        </authorList>
    </citation>
    <scope>NUCLEOTIDE SEQUENCE [LARGE SCALE GENOMIC DNA]</scope>
    <source>
        <strain evidence="3 4">E257</strain>
    </source>
</reference>
<evidence type="ECO:0000313" key="3">
    <source>
        <dbReference type="EMBL" id="NHC15665.1"/>
    </source>
</evidence>
<dbReference type="Gene3D" id="2.60.40.380">
    <property type="entry name" value="Purple acid phosphatase-like, N-terminal"/>
    <property type="match status" value="1"/>
</dbReference>
<dbReference type="PANTHER" id="PTHR43606:SF2">
    <property type="entry name" value="ALKALINE PHOSPHATASE FAMILY PROTEIN (AFU_ORTHOLOGUE AFUA_5G03860)"/>
    <property type="match status" value="1"/>
</dbReference>
<feature type="domain" description="Phospholipase D N-terminal" evidence="2">
    <location>
        <begin position="50"/>
        <end position="148"/>
    </location>
</feature>
<dbReference type="Pfam" id="PF09423">
    <property type="entry name" value="PhoD"/>
    <property type="match status" value="1"/>
</dbReference>